<evidence type="ECO:0000259" key="7">
    <source>
        <dbReference type="Pfam" id="PF12320"/>
    </source>
</evidence>
<dbReference type="AlphaFoldDB" id="A0A0M0F8I5"/>
<comment type="function">
    <text evidence="4">SbcCD cleaves DNA hairpin structures. These structures can inhibit DNA replication and are intermediates in certain DNA recombination reactions. The complex acts as a 3'-&gt;5' double strand exonuclease that can open hairpins. It also has a 5' single-strand endonuclease activity.</text>
</comment>
<dbReference type="PANTHER" id="PTHR30337">
    <property type="entry name" value="COMPONENT OF ATP-DEPENDENT DSDNA EXONUCLEASE"/>
    <property type="match status" value="1"/>
</dbReference>
<dbReference type="EMBL" id="ATNL01000008">
    <property type="protein sequence ID" value="KON73481.1"/>
    <property type="molecule type" value="Genomic_DNA"/>
</dbReference>
<dbReference type="InterPro" id="IPR004843">
    <property type="entry name" value="Calcineurin-like_PHP"/>
</dbReference>
<evidence type="ECO:0000313" key="9">
    <source>
        <dbReference type="Proteomes" id="UP000037387"/>
    </source>
</evidence>
<gene>
    <name evidence="4" type="primary">sbcD</name>
    <name evidence="8" type="ORF">M768_11100</name>
</gene>
<dbReference type="InterPro" id="IPR026843">
    <property type="entry name" value="SbcD_C"/>
</dbReference>
<dbReference type="GO" id="GO:0008408">
    <property type="term" value="F:3'-5' exonuclease activity"/>
    <property type="evidence" value="ECO:0007669"/>
    <property type="project" value="InterPro"/>
</dbReference>
<dbReference type="NCBIfam" id="TIGR00619">
    <property type="entry name" value="sbcd"/>
    <property type="match status" value="1"/>
</dbReference>
<evidence type="ECO:0000256" key="2">
    <source>
        <dbReference type="ARBA" id="ARBA00011322"/>
    </source>
</evidence>
<feature type="compositionally biased region" description="Low complexity" evidence="5">
    <location>
        <begin position="157"/>
        <end position="179"/>
    </location>
</feature>
<dbReference type="PATRIC" id="fig|1350482.3.peg.2231"/>
<dbReference type="Pfam" id="PF12320">
    <property type="entry name" value="SbcD_C"/>
    <property type="match status" value="1"/>
</dbReference>
<evidence type="ECO:0000256" key="5">
    <source>
        <dbReference type="SAM" id="MobiDB-lite"/>
    </source>
</evidence>
<sequence>MGPGRYGAVMRILHTSDWHLGRTLHGVDLLEHQAAHLDHLVELTRTERVDAVVVAGDVYDRAIPPVDAVSLLSNAVTRLAEHAHVVVTPGNHDSAVRLGFGDRVMRPGVHLRARLSDVGTPVVLAPRRGSGTGDAPLLVYALPYLDPDTARHALADDAGSAGADQGAAPRAGGARTPLARSHEAVMGAAMRRVGADLARRRAQDPAARAVVVGHAFVVGGLASESERDIRVGGVDAVPAATFGGWGIDYVALGHLHGPQRVTVPDVSRETAGHGSGSATVARYSGSPLAFSFSELRQRKSTALVDLDRLGAGGDPDPAVELVPAPVPRRLAEVTGTLDDLLGTVGEPYVDDWLRVVVTDPVRPTELYARVRARFPHALQVTHRPPRVAEREVVTAVGPGRDPLDVARDFVEHVAGHAPSAAEVAVLREAFELALAEERSA</sequence>
<dbReference type="InterPro" id="IPR004593">
    <property type="entry name" value="SbcD"/>
</dbReference>
<keyword evidence="4" id="KW-0378">Hydrolase</keyword>
<accession>A0A0M0F8I5</accession>
<proteinExistence type="inferred from homology"/>
<comment type="subunit">
    <text evidence="2 4">Heterodimer of SbcC and SbcD.</text>
</comment>
<keyword evidence="4" id="KW-0269">Exonuclease</keyword>
<dbReference type="GO" id="GO:0004519">
    <property type="term" value="F:endonuclease activity"/>
    <property type="evidence" value="ECO:0007669"/>
    <property type="project" value="UniProtKB-KW"/>
</dbReference>
<dbReference type="Gene3D" id="3.60.21.10">
    <property type="match status" value="1"/>
</dbReference>
<reference evidence="8 9" key="1">
    <citation type="journal article" date="2015" name="Sci. Rep.">
        <title>Functional and structural properties of a novel cellulosome-like multienzyme complex: efficient glycoside hydrolysis of water-insoluble 7-xylosyl-10-deacetylpaclitaxel.</title>
        <authorList>
            <person name="Dou T.Y."/>
            <person name="Luan H.W."/>
            <person name="Ge G.B."/>
            <person name="Dong M.M."/>
            <person name="Zou H.F."/>
            <person name="He Y.Q."/>
            <person name="Cui P."/>
            <person name="Wang J.Y."/>
            <person name="Hao D.C."/>
            <person name="Yang S.L."/>
            <person name="Yang L."/>
        </authorList>
    </citation>
    <scope>NUCLEOTIDE SEQUENCE [LARGE SCALE GENOMIC DNA]</scope>
    <source>
        <strain evidence="8 9">F16</strain>
    </source>
</reference>
<dbReference type="GO" id="GO:0006260">
    <property type="term" value="P:DNA replication"/>
    <property type="evidence" value="ECO:0007669"/>
    <property type="project" value="UniProtKB-KW"/>
</dbReference>
<evidence type="ECO:0000256" key="4">
    <source>
        <dbReference type="RuleBase" id="RU363069"/>
    </source>
</evidence>
<dbReference type="PANTHER" id="PTHR30337:SF0">
    <property type="entry name" value="NUCLEASE SBCCD SUBUNIT D"/>
    <property type="match status" value="1"/>
</dbReference>
<comment type="caution">
    <text evidence="8">The sequence shown here is derived from an EMBL/GenBank/DDBJ whole genome shotgun (WGS) entry which is preliminary data.</text>
</comment>
<comment type="similarity">
    <text evidence="1 4">Belongs to the SbcD family.</text>
</comment>
<organism evidence="8 9">
    <name type="scientific">Cellulosimicrobium cellulans F16</name>
    <dbReference type="NCBI Taxonomy" id="1350482"/>
    <lineage>
        <taxon>Bacteria</taxon>
        <taxon>Bacillati</taxon>
        <taxon>Actinomycetota</taxon>
        <taxon>Actinomycetes</taxon>
        <taxon>Micrococcales</taxon>
        <taxon>Promicromonosporaceae</taxon>
        <taxon>Cellulosimicrobium</taxon>
    </lineage>
</organism>
<dbReference type="SUPFAM" id="SSF56300">
    <property type="entry name" value="Metallo-dependent phosphatases"/>
    <property type="match status" value="1"/>
</dbReference>
<evidence type="ECO:0000259" key="6">
    <source>
        <dbReference type="Pfam" id="PF00149"/>
    </source>
</evidence>
<keyword evidence="4" id="KW-0235">DNA replication</keyword>
<keyword evidence="4" id="KW-0255">Endonuclease</keyword>
<dbReference type="InterPro" id="IPR050535">
    <property type="entry name" value="DNA_Repair-Maintenance_Comp"/>
</dbReference>
<dbReference type="InterPro" id="IPR029052">
    <property type="entry name" value="Metallo-depent_PP-like"/>
</dbReference>
<evidence type="ECO:0000256" key="3">
    <source>
        <dbReference type="ARBA" id="ARBA00013365"/>
    </source>
</evidence>
<evidence type="ECO:0000256" key="1">
    <source>
        <dbReference type="ARBA" id="ARBA00010555"/>
    </source>
</evidence>
<feature type="region of interest" description="Disordered" evidence="5">
    <location>
        <begin position="157"/>
        <end position="180"/>
    </location>
</feature>
<dbReference type="Pfam" id="PF00149">
    <property type="entry name" value="Metallophos"/>
    <property type="match status" value="1"/>
</dbReference>
<keyword evidence="4" id="KW-0540">Nuclease</keyword>
<dbReference type="Proteomes" id="UP000037387">
    <property type="component" value="Unassembled WGS sequence"/>
</dbReference>
<keyword evidence="4" id="KW-0233">DNA recombination</keyword>
<evidence type="ECO:0000313" key="8">
    <source>
        <dbReference type="EMBL" id="KON73481.1"/>
    </source>
</evidence>
<feature type="domain" description="Nuclease SbcCD subunit D C-terminal" evidence="7">
    <location>
        <begin position="327"/>
        <end position="412"/>
    </location>
</feature>
<protein>
    <recommendedName>
        <fullName evidence="3 4">Nuclease SbcCD subunit D</fullName>
    </recommendedName>
</protein>
<keyword evidence="9" id="KW-1185">Reference proteome</keyword>
<name>A0A0M0F8I5_CELCE</name>
<dbReference type="GO" id="GO:0006310">
    <property type="term" value="P:DNA recombination"/>
    <property type="evidence" value="ECO:0007669"/>
    <property type="project" value="UniProtKB-KW"/>
</dbReference>
<feature type="domain" description="Calcineurin-like phosphoesterase" evidence="6">
    <location>
        <begin position="10"/>
        <end position="100"/>
    </location>
</feature>